<evidence type="ECO:0000313" key="1">
    <source>
        <dbReference type="EMBL" id="EIW89319.1"/>
    </source>
</evidence>
<dbReference type="STRING" id="1195246.AGRI_07520"/>
<name>I9P3E2_9ALTE</name>
<evidence type="ECO:0008006" key="3">
    <source>
        <dbReference type="Google" id="ProtNLM"/>
    </source>
</evidence>
<gene>
    <name evidence="1" type="ORF">AGRI_07520</name>
</gene>
<reference evidence="1 2" key="1">
    <citation type="journal article" date="2012" name="J. Bacteriol.">
        <title>Genome Sequence of Pectin-Degrading Alishewanella agri, Isolated from Landfill Soil.</title>
        <authorList>
            <person name="Kim J."/>
            <person name="Jung J."/>
            <person name="Sung J.S."/>
            <person name="Chun J."/>
            <person name="Park W."/>
        </authorList>
    </citation>
    <scope>NUCLEOTIDE SEQUENCE [LARGE SCALE GENOMIC DNA]</scope>
    <source>
        <strain evidence="1 2">BL06</strain>
    </source>
</reference>
<dbReference type="PATRIC" id="fig|1195246.3.peg.1478"/>
<evidence type="ECO:0000313" key="2">
    <source>
        <dbReference type="Proteomes" id="UP000035062"/>
    </source>
</evidence>
<dbReference type="InterPro" id="IPR009883">
    <property type="entry name" value="YgfX"/>
</dbReference>
<protein>
    <recommendedName>
        <fullName evidence="3">Toxin CptA</fullName>
    </recommendedName>
</protein>
<sequence length="146" mass="16962">MSGSSLALKPSKWRCRALLLAAALLALLFLLLPLTAERYLPAWLVLTAWFYLLWQLAQQPLTATMLQLNTKGELRWFAGNLPAGQLQPDCLLSRYALQLSWRDQEGKSWRRWLFADQVSDADYRALARQIRMLQWQQPTSARSDWR</sequence>
<proteinExistence type="predicted"/>
<dbReference type="EMBL" id="AKKU01000012">
    <property type="protein sequence ID" value="EIW89319.1"/>
    <property type="molecule type" value="Genomic_DNA"/>
</dbReference>
<accession>I9P3E2</accession>
<dbReference type="eggNOG" id="ENOG502ZDUH">
    <property type="taxonomic scope" value="Bacteria"/>
</dbReference>
<dbReference type="Pfam" id="PF07254">
    <property type="entry name" value="Cpta_toxin"/>
    <property type="match status" value="1"/>
</dbReference>
<dbReference type="AlphaFoldDB" id="I9P3E2"/>
<organism evidence="1 2">
    <name type="scientific">Alishewanella agri BL06</name>
    <dbReference type="NCBI Taxonomy" id="1195246"/>
    <lineage>
        <taxon>Bacteria</taxon>
        <taxon>Pseudomonadati</taxon>
        <taxon>Pseudomonadota</taxon>
        <taxon>Gammaproteobacteria</taxon>
        <taxon>Alteromonadales</taxon>
        <taxon>Alteromonadaceae</taxon>
        <taxon>Alishewanella</taxon>
    </lineage>
</organism>
<keyword evidence="2" id="KW-1185">Reference proteome</keyword>
<comment type="caution">
    <text evidence="1">The sequence shown here is derived from an EMBL/GenBank/DDBJ whole genome shotgun (WGS) entry which is preliminary data.</text>
</comment>
<dbReference type="Proteomes" id="UP000035062">
    <property type="component" value="Unassembled WGS sequence"/>
</dbReference>
<dbReference type="RefSeq" id="WP_008984385.1">
    <property type="nucleotide sequence ID" value="NZ_AKKU01000012.1"/>
</dbReference>